<feature type="region of interest" description="Disordered" evidence="1">
    <location>
        <begin position="327"/>
        <end position="367"/>
    </location>
</feature>
<evidence type="ECO:0000313" key="3">
    <source>
        <dbReference type="Proteomes" id="UP000095751"/>
    </source>
</evidence>
<dbReference type="Proteomes" id="UP000095751">
    <property type="component" value="Unassembled WGS sequence"/>
</dbReference>
<sequence length="469" mass="54981">MTIVVNNNNKIAECIAEQQRYRCRCRCNSRNSYYDLQEVANVLMYLLSSVSKDACFFRRMNCINNNNNNNNNRQQRPLLELALRLLREIAITSSSTDDDDEKDDGDDNIEPATALIRRIEQNEVSHLILRNVRLFDRWYHNNSSNRNFRDRKKKQSHYCDESCYSSCSCSCSCSSSLFDGLLEILITNIPNLKIISITKSILSRLNILLRPISVDISTTTLIQLTKYSSLSKLKLVGLSFERYSIESMCKLLIKQCHKEKNNNSNNNRNDRRRRHHITHLEFTGCAFNQTVSQSDWNAMFHLIRHDPNIQIIASSVIYHRVHVRQQQQRQHPHRYSCSSCDEQNIDNNNNNRYNEQPRVGEGGSSTTIQRPHHDFLFSLRDKDGTNRHFHNRGMEIEYILQEAGFFRLLQQRGEEEHEGRRQQRRPRRRSSTIMDWIDVMVKVKDDSIALFYILRENPALCAIGVLKAY</sequence>
<reference evidence="2 3" key="1">
    <citation type="submission" date="2016-09" db="EMBL/GenBank/DDBJ databases">
        <title>Extensive genetic diversity and differential bi-allelic expression allows diatom success in the polar Southern Ocean.</title>
        <authorList>
            <consortium name="DOE Joint Genome Institute"/>
            <person name="Mock T."/>
            <person name="Otillar R.P."/>
            <person name="Strauss J."/>
            <person name="Dupont C."/>
            <person name="Frickenhaus S."/>
            <person name="Maumus F."/>
            <person name="Mcmullan M."/>
            <person name="Sanges R."/>
            <person name="Schmutz J."/>
            <person name="Toseland A."/>
            <person name="Valas R."/>
            <person name="Veluchamy A."/>
            <person name="Ward B.J."/>
            <person name="Allen A."/>
            <person name="Barry K."/>
            <person name="Falciatore A."/>
            <person name="Ferrante M."/>
            <person name="Fortunato A.E."/>
            <person name="Gloeckner G."/>
            <person name="Gruber A."/>
            <person name="Hipkin R."/>
            <person name="Janech M."/>
            <person name="Kroth P."/>
            <person name="Leese F."/>
            <person name="Lindquist E."/>
            <person name="Lyon B.R."/>
            <person name="Martin J."/>
            <person name="Mayer C."/>
            <person name="Parker M."/>
            <person name="Quesneville H."/>
            <person name="Raymond J."/>
            <person name="Uhlig C."/>
            <person name="Valentin K.U."/>
            <person name="Worden A.Z."/>
            <person name="Armbrust E.V."/>
            <person name="Bowler C."/>
            <person name="Green B."/>
            <person name="Moulton V."/>
            <person name="Van Oosterhout C."/>
            <person name="Grigoriev I."/>
        </authorList>
    </citation>
    <scope>NUCLEOTIDE SEQUENCE [LARGE SCALE GENOMIC DNA]</scope>
    <source>
        <strain evidence="2 3">CCMP1102</strain>
    </source>
</reference>
<protein>
    <submittedName>
        <fullName evidence="2">Uncharacterized protein</fullName>
    </submittedName>
</protein>
<dbReference type="AlphaFoldDB" id="A0A1E7F019"/>
<feature type="compositionally biased region" description="Low complexity" evidence="1">
    <location>
        <begin position="345"/>
        <end position="354"/>
    </location>
</feature>
<dbReference type="PANTHER" id="PTHR20916">
    <property type="entry name" value="CYSTEINE AND GLYCINE-RICH PROTEIN 2 BINDING PROTEIN"/>
    <property type="match status" value="1"/>
</dbReference>
<keyword evidence="3" id="KW-1185">Reference proteome</keyword>
<accession>A0A1E7F019</accession>
<dbReference type="KEGG" id="fcy:FRACYDRAFT_246264"/>
<dbReference type="PANTHER" id="PTHR20916:SF18">
    <property type="entry name" value="IPT_TIG DOMAIN-CONTAINING PROTEIN"/>
    <property type="match status" value="1"/>
</dbReference>
<gene>
    <name evidence="2" type="ORF">FRACYDRAFT_246264</name>
</gene>
<proteinExistence type="predicted"/>
<evidence type="ECO:0000313" key="2">
    <source>
        <dbReference type="EMBL" id="OEU11153.1"/>
    </source>
</evidence>
<dbReference type="EMBL" id="KV784369">
    <property type="protein sequence ID" value="OEU11153.1"/>
    <property type="molecule type" value="Genomic_DNA"/>
</dbReference>
<dbReference type="InParanoid" id="A0A1E7F019"/>
<name>A0A1E7F019_9STRA</name>
<dbReference type="OrthoDB" id="10656267at2759"/>
<evidence type="ECO:0000256" key="1">
    <source>
        <dbReference type="SAM" id="MobiDB-lite"/>
    </source>
</evidence>
<organism evidence="2 3">
    <name type="scientific">Fragilariopsis cylindrus CCMP1102</name>
    <dbReference type="NCBI Taxonomy" id="635003"/>
    <lineage>
        <taxon>Eukaryota</taxon>
        <taxon>Sar</taxon>
        <taxon>Stramenopiles</taxon>
        <taxon>Ochrophyta</taxon>
        <taxon>Bacillariophyta</taxon>
        <taxon>Bacillariophyceae</taxon>
        <taxon>Bacillariophycidae</taxon>
        <taxon>Bacillariales</taxon>
        <taxon>Bacillariaceae</taxon>
        <taxon>Fragilariopsis</taxon>
    </lineage>
</organism>